<name>A0A8H7E7X7_9EURO</name>
<dbReference type="Proteomes" id="UP000606974">
    <property type="component" value="Unassembled WGS sequence"/>
</dbReference>
<evidence type="ECO:0000313" key="1">
    <source>
        <dbReference type="EMBL" id="KAF7511528.1"/>
    </source>
</evidence>
<dbReference type="EMBL" id="JAACFV010000019">
    <property type="protein sequence ID" value="KAF7511528.1"/>
    <property type="molecule type" value="Genomic_DNA"/>
</dbReference>
<gene>
    <name evidence="1" type="ORF">GJ744_004116</name>
</gene>
<accession>A0A8H7E7X7</accession>
<organism evidence="1 2">
    <name type="scientific">Endocarpon pusillum</name>
    <dbReference type="NCBI Taxonomy" id="364733"/>
    <lineage>
        <taxon>Eukaryota</taxon>
        <taxon>Fungi</taxon>
        <taxon>Dikarya</taxon>
        <taxon>Ascomycota</taxon>
        <taxon>Pezizomycotina</taxon>
        <taxon>Eurotiomycetes</taxon>
        <taxon>Chaetothyriomycetidae</taxon>
        <taxon>Verrucariales</taxon>
        <taxon>Verrucariaceae</taxon>
        <taxon>Endocarpon</taxon>
    </lineage>
</organism>
<proteinExistence type="predicted"/>
<keyword evidence="2" id="KW-1185">Reference proteome</keyword>
<evidence type="ECO:0000313" key="2">
    <source>
        <dbReference type="Proteomes" id="UP000606974"/>
    </source>
</evidence>
<protein>
    <submittedName>
        <fullName evidence="1">Uncharacterized protein</fullName>
    </submittedName>
</protein>
<dbReference type="AlphaFoldDB" id="A0A8H7E7X7"/>
<dbReference type="OrthoDB" id="10402555at2759"/>
<reference evidence="1" key="1">
    <citation type="submission" date="2020-02" db="EMBL/GenBank/DDBJ databases">
        <authorList>
            <person name="Palmer J.M."/>
        </authorList>
    </citation>
    <scope>NUCLEOTIDE SEQUENCE</scope>
    <source>
        <strain evidence="1">EPUS1.4</strain>
        <tissue evidence="1">Thallus</tissue>
    </source>
</reference>
<comment type="caution">
    <text evidence="1">The sequence shown here is derived from an EMBL/GenBank/DDBJ whole genome shotgun (WGS) entry which is preliminary data.</text>
</comment>
<sequence length="180" mass="20976">MMKRIQRFAILSLSCQDRIKLSESLAADEKERLDCLRVGFDHKPIQDCLVAFGRDPHRSDIFLRETHYSRTQAYLYIHLTSPDLICRDYSSFRTTSLRFDEDCGPVGRWSVAEHFVHEQAVLPSSNRVLDLCGAHFTFQWFPPSEERELRVAKEDFLQREISENERRTAPPRTCLATGII</sequence>